<feature type="compositionally biased region" description="Basic residues" evidence="1">
    <location>
        <begin position="340"/>
        <end position="358"/>
    </location>
</feature>
<feature type="region of interest" description="Disordered" evidence="1">
    <location>
        <begin position="413"/>
        <end position="521"/>
    </location>
</feature>
<evidence type="ECO:0000313" key="3">
    <source>
        <dbReference type="Proteomes" id="UP000683360"/>
    </source>
</evidence>
<gene>
    <name evidence="2" type="ORF">MEDL_49397</name>
</gene>
<feature type="compositionally biased region" description="Low complexity" evidence="1">
    <location>
        <begin position="50"/>
        <end position="60"/>
    </location>
</feature>
<feature type="region of interest" description="Disordered" evidence="1">
    <location>
        <begin position="91"/>
        <end position="123"/>
    </location>
</feature>
<feature type="compositionally biased region" description="Basic and acidic residues" evidence="1">
    <location>
        <begin position="470"/>
        <end position="489"/>
    </location>
</feature>
<feature type="compositionally biased region" description="Polar residues" evidence="1">
    <location>
        <begin position="413"/>
        <end position="433"/>
    </location>
</feature>
<dbReference type="AlphaFoldDB" id="A0A8S3U046"/>
<dbReference type="OrthoDB" id="10350858at2759"/>
<dbReference type="EMBL" id="CAJPWZ010002369">
    <property type="protein sequence ID" value="CAG2236855.1"/>
    <property type="molecule type" value="Genomic_DNA"/>
</dbReference>
<keyword evidence="3" id="KW-1185">Reference proteome</keyword>
<feature type="compositionally biased region" description="Low complexity" evidence="1">
    <location>
        <begin position="495"/>
        <end position="521"/>
    </location>
</feature>
<feature type="region of interest" description="Disordered" evidence="1">
    <location>
        <begin position="50"/>
        <end position="78"/>
    </location>
</feature>
<feature type="region of interest" description="Disordered" evidence="1">
    <location>
        <begin position="329"/>
        <end position="359"/>
    </location>
</feature>
<name>A0A8S3U046_MYTED</name>
<feature type="compositionally biased region" description="Basic residues" evidence="1">
    <location>
        <begin position="1"/>
        <end position="16"/>
    </location>
</feature>
<sequence>MASKDKYKKQRRRKSLRSATTSQKPIFPDGSESDESTTSTFYNICSKVSTSSYSDTSAVDNSEPNQHKNIMSPFSEDGTFDDLLTKLDSSTLSTKRSTGKSQRLSHCDSPARKKRFSTGESSTLDDESIALEIDFPDSDTNQYRSLPRDQMEIPPLIDVTGPSPSLSIVRENTFPSSGAHLSSTSSMTLTPISNFSFDDKSPTPSFNRNLNLVSKLLSPSFTLTPASSKSSSPCSQFTHYTGVSDDKQTTLHRRDLNTWQVLPPIGSHKKTESEYSSDTNELSESQSSGRKIMDKLPEKWDKICDNLTSYSNEIDPKIKRVQNYVQHVTSEDSDNAVRERRYRSKTNHKLSSSKKMSVHHNTEKVMNMKPLKQKPGDVVKKINCETKNENLSSNKTTPCPELKQPVVNVNTRRSYKNTKSSNSYVDDTINSKQMKPHPPNTARMSSRLNYNRKFGAKKNGNGKSCYNKGEVSDKDATKRQKKFISESHQHNTRRNSMSSNSSLYMNPPSSQNSIKSSGSSF</sequence>
<evidence type="ECO:0000313" key="2">
    <source>
        <dbReference type="EMBL" id="CAG2236855.1"/>
    </source>
</evidence>
<comment type="caution">
    <text evidence="2">The sequence shown here is derived from an EMBL/GenBank/DDBJ whole genome shotgun (WGS) entry which is preliminary data.</text>
</comment>
<feature type="region of interest" description="Disordered" evidence="1">
    <location>
        <begin position="1"/>
        <end position="38"/>
    </location>
</feature>
<evidence type="ECO:0000256" key="1">
    <source>
        <dbReference type="SAM" id="MobiDB-lite"/>
    </source>
</evidence>
<proteinExistence type="predicted"/>
<feature type="region of interest" description="Disordered" evidence="1">
    <location>
        <begin position="263"/>
        <end position="290"/>
    </location>
</feature>
<feature type="compositionally biased region" description="Polar residues" evidence="1">
    <location>
        <begin position="274"/>
        <end position="289"/>
    </location>
</feature>
<dbReference type="Proteomes" id="UP000683360">
    <property type="component" value="Unassembled WGS sequence"/>
</dbReference>
<reference evidence="2" key="1">
    <citation type="submission" date="2021-03" db="EMBL/GenBank/DDBJ databases">
        <authorList>
            <person name="Bekaert M."/>
        </authorList>
    </citation>
    <scope>NUCLEOTIDE SEQUENCE</scope>
</reference>
<organism evidence="2 3">
    <name type="scientific">Mytilus edulis</name>
    <name type="common">Blue mussel</name>
    <dbReference type="NCBI Taxonomy" id="6550"/>
    <lineage>
        <taxon>Eukaryota</taxon>
        <taxon>Metazoa</taxon>
        <taxon>Spiralia</taxon>
        <taxon>Lophotrochozoa</taxon>
        <taxon>Mollusca</taxon>
        <taxon>Bivalvia</taxon>
        <taxon>Autobranchia</taxon>
        <taxon>Pteriomorphia</taxon>
        <taxon>Mytilida</taxon>
        <taxon>Mytiloidea</taxon>
        <taxon>Mytilidae</taxon>
        <taxon>Mytilinae</taxon>
        <taxon>Mytilus</taxon>
    </lineage>
</organism>
<protein>
    <submittedName>
        <fullName evidence="2">Uncharacterized protein</fullName>
    </submittedName>
</protein>
<accession>A0A8S3U046</accession>